<accession>A0A5J4Q981</accession>
<evidence type="ECO:0000313" key="1">
    <source>
        <dbReference type="EMBL" id="KAA6317719.1"/>
    </source>
</evidence>
<reference evidence="1" key="1">
    <citation type="submission" date="2019-03" db="EMBL/GenBank/DDBJ databases">
        <title>Single cell metagenomics reveals metabolic interactions within the superorganism composed of flagellate Streblomastix strix and complex community of Bacteroidetes bacteria on its surface.</title>
        <authorList>
            <person name="Treitli S.C."/>
            <person name="Kolisko M."/>
            <person name="Husnik F."/>
            <person name="Keeling P."/>
            <person name="Hampl V."/>
        </authorList>
    </citation>
    <scope>NUCLEOTIDE SEQUENCE</scope>
    <source>
        <strain evidence="1">STM</strain>
    </source>
</reference>
<sequence>MSTPQVKANVLIIDELNRFIHESVHITSIREKYCISARKDFTRNRVLTFKVLAILLVRALKRSLSIEIQTFFEHFSQGISCSKQAFCAQGSKLKPIFFHDWNQVLVKSFYQHYGDQAKRWKAMKL</sequence>
<name>A0A5J4Q981_9ZZZZ</name>
<organism evidence="1">
    <name type="scientific">termite gut metagenome</name>
    <dbReference type="NCBI Taxonomy" id="433724"/>
    <lineage>
        <taxon>unclassified sequences</taxon>
        <taxon>metagenomes</taxon>
        <taxon>organismal metagenomes</taxon>
    </lineage>
</organism>
<proteinExistence type="predicted"/>
<gene>
    <name evidence="1" type="ORF">EZS27_032170</name>
</gene>
<dbReference type="EMBL" id="SNRY01004429">
    <property type="protein sequence ID" value="KAA6317719.1"/>
    <property type="molecule type" value="Genomic_DNA"/>
</dbReference>
<comment type="caution">
    <text evidence="1">The sequence shown here is derived from an EMBL/GenBank/DDBJ whole genome shotgun (WGS) entry which is preliminary data.</text>
</comment>
<dbReference type="AlphaFoldDB" id="A0A5J4Q981"/>
<protein>
    <submittedName>
        <fullName evidence="1">Uncharacterized protein</fullName>
    </submittedName>
</protein>